<organism evidence="1 2">
    <name type="scientific">Halomonas halmophila</name>
    <dbReference type="NCBI Taxonomy" id="252"/>
    <lineage>
        <taxon>Bacteria</taxon>
        <taxon>Pseudomonadati</taxon>
        <taxon>Pseudomonadota</taxon>
        <taxon>Gammaproteobacteria</taxon>
        <taxon>Oceanospirillales</taxon>
        <taxon>Halomonadaceae</taxon>
        <taxon>Halomonas</taxon>
    </lineage>
</organism>
<sequence length="140" mass="15588">MQLFIGGACAGKRDLVTARFPNAIWYRVDDAGLGGWQSVWGRRSSLVITGWPGWLEHALIAEPDDDRLRARLVMALDALVDAERDSRLEAVLILPEMGRGIVPMATADRRLRDLAGWLAQDAAARAEAVWYVRHGLARRL</sequence>
<name>A0A4Y4F397_9GAMM</name>
<accession>A0A4Y4F397</accession>
<dbReference type="GO" id="GO:0000166">
    <property type="term" value="F:nucleotide binding"/>
    <property type="evidence" value="ECO:0007669"/>
    <property type="project" value="InterPro"/>
</dbReference>
<dbReference type="OrthoDB" id="9788370at2"/>
<evidence type="ECO:0000313" key="1">
    <source>
        <dbReference type="EMBL" id="GED22080.1"/>
    </source>
</evidence>
<dbReference type="AlphaFoldDB" id="A0A4Y4F397"/>
<dbReference type="SUPFAM" id="SSF52540">
    <property type="entry name" value="P-loop containing nucleoside triphosphate hydrolases"/>
    <property type="match status" value="1"/>
</dbReference>
<proteinExistence type="predicted"/>
<dbReference type="Pfam" id="PF02283">
    <property type="entry name" value="CobU"/>
    <property type="match status" value="1"/>
</dbReference>
<comment type="caution">
    <text evidence="1">The sequence shown here is derived from an EMBL/GenBank/DDBJ whole genome shotgun (WGS) entry which is preliminary data.</text>
</comment>
<keyword evidence="2" id="KW-1185">Reference proteome</keyword>
<dbReference type="UniPathway" id="UPA00148">
    <property type="reaction ID" value="UER00236"/>
</dbReference>
<dbReference type="EMBL" id="BJOC01000015">
    <property type="protein sequence ID" value="GED22080.1"/>
    <property type="molecule type" value="Genomic_DNA"/>
</dbReference>
<dbReference type="GO" id="GO:0009236">
    <property type="term" value="P:cobalamin biosynthetic process"/>
    <property type="evidence" value="ECO:0007669"/>
    <property type="project" value="UniProtKB-UniPathway"/>
</dbReference>
<protein>
    <submittedName>
        <fullName evidence="1">Uncharacterized protein</fullName>
    </submittedName>
</protein>
<reference evidence="1 2" key="1">
    <citation type="submission" date="2019-06" db="EMBL/GenBank/DDBJ databases">
        <title>Whole genome shotgun sequence of Halomonas halmophila NBRC 15537.</title>
        <authorList>
            <person name="Hosoyama A."/>
            <person name="Uohara A."/>
            <person name="Ohji S."/>
            <person name="Ichikawa N."/>
        </authorList>
    </citation>
    <scope>NUCLEOTIDE SEQUENCE [LARGE SCALE GENOMIC DNA]</scope>
    <source>
        <strain evidence="1 2">NBRC 15537</strain>
    </source>
</reference>
<dbReference type="RefSeq" id="WP_141318493.1">
    <property type="nucleotide sequence ID" value="NZ_BJOC01000015.1"/>
</dbReference>
<gene>
    <name evidence="1" type="ORF">HHA01_10570</name>
</gene>
<dbReference type="Gene3D" id="3.40.50.300">
    <property type="entry name" value="P-loop containing nucleotide triphosphate hydrolases"/>
    <property type="match status" value="1"/>
</dbReference>
<dbReference type="Proteomes" id="UP000319812">
    <property type="component" value="Unassembled WGS sequence"/>
</dbReference>
<evidence type="ECO:0000313" key="2">
    <source>
        <dbReference type="Proteomes" id="UP000319812"/>
    </source>
</evidence>
<dbReference type="InterPro" id="IPR027417">
    <property type="entry name" value="P-loop_NTPase"/>
</dbReference>
<dbReference type="GO" id="GO:0043752">
    <property type="term" value="F:adenosylcobinamide kinase activity"/>
    <property type="evidence" value="ECO:0007669"/>
    <property type="project" value="InterPro"/>
</dbReference>
<dbReference type="InterPro" id="IPR003203">
    <property type="entry name" value="CobU/CobP"/>
</dbReference>